<dbReference type="PANTHER" id="PTHR42949:SF3">
    <property type="entry name" value="ANAEROBIC GLYCEROL-3-PHOSPHATE DEHYDROGENASE SUBUNIT B"/>
    <property type="match status" value="1"/>
</dbReference>
<dbReference type="CDD" id="cd19946">
    <property type="entry name" value="GlpA-like_Fer2_BFD-like"/>
    <property type="match status" value="1"/>
</dbReference>
<organism evidence="3 4">
    <name type="scientific">Marinitoga aeolica</name>
    <dbReference type="NCBI Taxonomy" id="2809031"/>
    <lineage>
        <taxon>Bacteria</taxon>
        <taxon>Thermotogati</taxon>
        <taxon>Thermotogota</taxon>
        <taxon>Thermotogae</taxon>
        <taxon>Petrotogales</taxon>
        <taxon>Petrotogaceae</taxon>
        <taxon>Marinitoga</taxon>
    </lineage>
</organism>
<dbReference type="InterPro" id="IPR051691">
    <property type="entry name" value="Metab_Enz_Cyan_OpOx_G3PDH"/>
</dbReference>
<evidence type="ECO:0000313" key="3">
    <source>
        <dbReference type="EMBL" id="WGS64834.1"/>
    </source>
</evidence>
<protein>
    <submittedName>
        <fullName evidence="3">(2Fe-2S)-binding protein</fullName>
    </submittedName>
</protein>
<proteinExistence type="predicted"/>
<dbReference type="Pfam" id="PF04324">
    <property type="entry name" value="Fer2_BFD"/>
    <property type="match status" value="1"/>
</dbReference>
<sequence>MDEEKIIVCRCEDITLKEIRDLIHEGYTTVEEIKRVSRAGMGPCQGKTCGPIIAREISKITGKPIEEVYKPSNRPPFGGLFFKEIVGESNEE</sequence>
<dbReference type="Proteomes" id="UP001232493">
    <property type="component" value="Chromosome"/>
</dbReference>
<accession>A0ABY8PQC1</accession>
<gene>
    <name evidence="3" type="ORF">JRV97_10835</name>
</gene>
<dbReference type="EMBL" id="CP069362">
    <property type="protein sequence ID" value="WGS64834.1"/>
    <property type="molecule type" value="Genomic_DNA"/>
</dbReference>
<dbReference type="PANTHER" id="PTHR42949">
    <property type="entry name" value="ANAEROBIC GLYCEROL-3-PHOSPHATE DEHYDROGENASE SUBUNIT B"/>
    <property type="match status" value="1"/>
</dbReference>
<reference evidence="3 4" key="1">
    <citation type="submission" date="2021-02" db="EMBL/GenBank/DDBJ databases">
        <title>Characterization of Marinitoga sp. nov. str. BP5-C20A.</title>
        <authorList>
            <person name="Erauso G."/>
            <person name="Postec A."/>
        </authorList>
    </citation>
    <scope>NUCLEOTIDE SEQUENCE [LARGE SCALE GENOMIC DNA]</scope>
    <source>
        <strain evidence="3 4">BP5-C20A</strain>
    </source>
</reference>
<feature type="domain" description="BFD-like [2Fe-2S]-binding" evidence="2">
    <location>
        <begin position="7"/>
        <end position="54"/>
    </location>
</feature>
<dbReference type="RefSeq" id="WP_280998788.1">
    <property type="nucleotide sequence ID" value="NZ_CP069362.1"/>
</dbReference>
<name>A0ABY8PQC1_9BACT</name>
<evidence type="ECO:0000313" key="4">
    <source>
        <dbReference type="Proteomes" id="UP001232493"/>
    </source>
</evidence>
<keyword evidence="1" id="KW-0560">Oxidoreductase</keyword>
<keyword evidence="4" id="KW-1185">Reference proteome</keyword>
<dbReference type="InterPro" id="IPR007419">
    <property type="entry name" value="BFD-like_2Fe2S-bd_dom"/>
</dbReference>
<dbReference type="Gene3D" id="1.10.10.1100">
    <property type="entry name" value="BFD-like [2Fe-2S]-binding domain"/>
    <property type="match status" value="1"/>
</dbReference>
<dbReference type="InterPro" id="IPR041854">
    <property type="entry name" value="BFD-like_2Fe2S-bd_dom_sf"/>
</dbReference>
<evidence type="ECO:0000256" key="1">
    <source>
        <dbReference type="ARBA" id="ARBA00023002"/>
    </source>
</evidence>
<evidence type="ECO:0000259" key="2">
    <source>
        <dbReference type="Pfam" id="PF04324"/>
    </source>
</evidence>